<evidence type="ECO:0000313" key="2">
    <source>
        <dbReference type="EMBL" id="CAF1454427.1"/>
    </source>
</evidence>
<sequence>MSYFQNEDDVLILLGALFRIDELNGDKKEWMWVGRISLANEDDYHLKETFSYTKSTISNDTDLDSL</sequence>
<reference evidence="2" key="1">
    <citation type="submission" date="2021-02" db="EMBL/GenBank/DDBJ databases">
        <authorList>
            <person name="Nowell W R."/>
        </authorList>
    </citation>
    <scope>NUCLEOTIDE SEQUENCE</scope>
</reference>
<evidence type="ECO:0000313" key="1">
    <source>
        <dbReference type="EMBL" id="CAF1419439.1"/>
    </source>
</evidence>
<dbReference type="Proteomes" id="UP000663882">
    <property type="component" value="Unassembled WGS sequence"/>
</dbReference>
<name>A0A815PWZ7_9BILA</name>
<comment type="caution">
    <text evidence="2">The sequence shown here is derived from an EMBL/GenBank/DDBJ whole genome shotgun (WGS) entry which is preliminary data.</text>
</comment>
<dbReference type="EMBL" id="CAJNOL010007598">
    <property type="protein sequence ID" value="CAF1629725.1"/>
    <property type="molecule type" value="Genomic_DNA"/>
</dbReference>
<protein>
    <submittedName>
        <fullName evidence="2">Uncharacterized protein</fullName>
    </submittedName>
</protein>
<dbReference type="EMBL" id="CAJNOH010006059">
    <property type="protein sequence ID" value="CAF1419439.1"/>
    <property type="molecule type" value="Genomic_DNA"/>
</dbReference>
<dbReference type="Proteomes" id="UP000663854">
    <property type="component" value="Unassembled WGS sequence"/>
</dbReference>
<dbReference type="EMBL" id="CAJNOO010006753">
    <property type="protein sequence ID" value="CAF1454427.1"/>
    <property type="molecule type" value="Genomic_DNA"/>
</dbReference>
<dbReference type="Proteomes" id="UP000663870">
    <property type="component" value="Unassembled WGS sequence"/>
</dbReference>
<feature type="non-terminal residue" evidence="2">
    <location>
        <position position="66"/>
    </location>
</feature>
<dbReference type="AlphaFoldDB" id="A0A815PWZ7"/>
<keyword evidence="4" id="KW-1185">Reference proteome</keyword>
<evidence type="ECO:0000313" key="3">
    <source>
        <dbReference type="EMBL" id="CAF1629725.1"/>
    </source>
</evidence>
<proteinExistence type="predicted"/>
<dbReference type="OrthoDB" id="10164349at2759"/>
<evidence type="ECO:0000313" key="5">
    <source>
        <dbReference type="Proteomes" id="UP000663882"/>
    </source>
</evidence>
<gene>
    <name evidence="3" type="ORF">JXQ802_LOCUS51638</name>
    <name evidence="1" type="ORF">PYM288_LOCUS35389</name>
    <name evidence="2" type="ORF">RFH988_LOCUS36896</name>
</gene>
<accession>A0A815PWZ7</accession>
<evidence type="ECO:0000313" key="4">
    <source>
        <dbReference type="Proteomes" id="UP000663870"/>
    </source>
</evidence>
<organism evidence="2 5">
    <name type="scientific">Rotaria sordida</name>
    <dbReference type="NCBI Taxonomy" id="392033"/>
    <lineage>
        <taxon>Eukaryota</taxon>
        <taxon>Metazoa</taxon>
        <taxon>Spiralia</taxon>
        <taxon>Gnathifera</taxon>
        <taxon>Rotifera</taxon>
        <taxon>Eurotatoria</taxon>
        <taxon>Bdelloidea</taxon>
        <taxon>Philodinida</taxon>
        <taxon>Philodinidae</taxon>
        <taxon>Rotaria</taxon>
    </lineage>
</organism>